<proteinExistence type="predicted"/>
<organism evidence="2 3">
    <name type="scientific">Chitinophaga oryziterrae</name>
    <dbReference type="NCBI Taxonomy" id="1031224"/>
    <lineage>
        <taxon>Bacteria</taxon>
        <taxon>Pseudomonadati</taxon>
        <taxon>Bacteroidota</taxon>
        <taxon>Chitinophagia</taxon>
        <taxon>Chitinophagales</taxon>
        <taxon>Chitinophagaceae</taxon>
        <taxon>Chitinophaga</taxon>
    </lineage>
</organism>
<dbReference type="EMBL" id="WRXO01000004">
    <property type="protein sequence ID" value="MVT41950.1"/>
    <property type="molecule type" value="Genomic_DNA"/>
</dbReference>
<comment type="caution">
    <text evidence="2">The sequence shown here is derived from an EMBL/GenBank/DDBJ whole genome shotgun (WGS) entry which is preliminary data.</text>
</comment>
<name>A0A6N8J9P4_9BACT</name>
<dbReference type="AlphaFoldDB" id="A0A6N8J9P4"/>
<evidence type="ECO:0000256" key="1">
    <source>
        <dbReference type="SAM" id="SignalP"/>
    </source>
</evidence>
<feature type="chain" id="PRO_5026918856" evidence="1">
    <location>
        <begin position="24"/>
        <end position="197"/>
    </location>
</feature>
<evidence type="ECO:0000313" key="2">
    <source>
        <dbReference type="EMBL" id="MVT41950.1"/>
    </source>
</evidence>
<dbReference type="PROSITE" id="PS51257">
    <property type="entry name" value="PROKAR_LIPOPROTEIN"/>
    <property type="match status" value="1"/>
</dbReference>
<accession>A0A6N8J9P4</accession>
<reference evidence="2 3" key="1">
    <citation type="submission" date="2019-12" db="EMBL/GenBank/DDBJ databases">
        <title>The draft genomic sequence of strain Chitinophaga oryziterrae JCM 16595.</title>
        <authorList>
            <person name="Zhang X."/>
        </authorList>
    </citation>
    <scope>NUCLEOTIDE SEQUENCE [LARGE SCALE GENOMIC DNA]</scope>
    <source>
        <strain evidence="2 3">JCM 16595</strain>
    </source>
</reference>
<sequence length="197" mass="21099">MKKFFLPVAVAIALAFGSCTKDAALEGNKGNNTDTTGTSNPVIGKDSVVTFTDVKLGLAPGDNNYGRVFSSVTGLVYKDDAIPDSVGKYINLAFAYQASFSMFFSSADPNSFDIKIPNVTKTNVRNYVDSSFKVTSFDTLTHASTLNKLTVADDNQTIDAANLPVVVFFKNSDGKIGIVKVKSLSDSYLTVDVKVAY</sequence>
<dbReference type="Proteomes" id="UP000468388">
    <property type="component" value="Unassembled WGS sequence"/>
</dbReference>
<keyword evidence="1" id="KW-0732">Signal</keyword>
<gene>
    <name evidence="2" type="ORF">GO495_15270</name>
</gene>
<keyword evidence="3" id="KW-1185">Reference proteome</keyword>
<dbReference type="OrthoDB" id="1163283at2"/>
<protein>
    <submittedName>
        <fullName evidence="2">Uncharacterized protein</fullName>
    </submittedName>
</protein>
<feature type="signal peptide" evidence="1">
    <location>
        <begin position="1"/>
        <end position="23"/>
    </location>
</feature>
<dbReference type="RefSeq" id="WP_157300588.1">
    <property type="nucleotide sequence ID" value="NZ_BAAAZB010000005.1"/>
</dbReference>
<evidence type="ECO:0000313" key="3">
    <source>
        <dbReference type="Proteomes" id="UP000468388"/>
    </source>
</evidence>